<dbReference type="OrthoDB" id="1864232at2759"/>
<sequence>MAFHFFSNIFSIYLILISAFFITISAKFSEQFAQMEAMPSVNKMTHLHFYFHDIIGGKNPSVYYIFRGKNNVGTTAMIDDPLTEGTEHGSKIVGRAQGMYSFPTKTEPALLMVINFSFLEGIYNGSTISILGRNPVLQKVREMPIVGGTGMFRFSHGYALAKTAHFNPKNGDAVVEYDVYVMHF</sequence>
<comment type="subunit">
    <text evidence="2 4">Homodimer.</text>
</comment>
<evidence type="ECO:0000256" key="1">
    <source>
        <dbReference type="ARBA" id="ARBA00010746"/>
    </source>
</evidence>
<dbReference type="EMBL" id="CP093348">
    <property type="protein sequence ID" value="WOH04413.1"/>
    <property type="molecule type" value="Genomic_DNA"/>
</dbReference>
<keyword evidence="4" id="KW-0052">Apoplast</keyword>
<evidence type="ECO:0000256" key="4">
    <source>
        <dbReference type="RuleBase" id="RU363099"/>
    </source>
</evidence>
<evidence type="ECO:0000256" key="2">
    <source>
        <dbReference type="ARBA" id="ARBA00011738"/>
    </source>
</evidence>
<comment type="subcellular location">
    <subcellularLocation>
        <location evidence="4">Secreted</location>
        <location evidence="4">Extracellular space</location>
        <location evidence="4">Apoplast</location>
    </subcellularLocation>
</comment>
<accession>A0A161YCE1</accession>
<dbReference type="InterPro" id="IPR044859">
    <property type="entry name" value="Allene_oxi_cyc_Dirigent"/>
</dbReference>
<protein>
    <recommendedName>
        <fullName evidence="4">Dirigent protein</fullName>
    </recommendedName>
</protein>
<keyword evidence="3 4" id="KW-0964">Secreted</keyword>
<dbReference type="GO" id="GO:0009699">
    <property type="term" value="P:phenylpropanoid biosynthetic process"/>
    <property type="evidence" value="ECO:0007669"/>
    <property type="project" value="UniProtKB-ARBA"/>
</dbReference>
<dbReference type="Pfam" id="PF03018">
    <property type="entry name" value="Dirigent"/>
    <property type="match status" value="1"/>
</dbReference>
<dbReference type="Gene3D" id="2.40.480.10">
    <property type="entry name" value="Allene oxide cyclase-like"/>
    <property type="match status" value="1"/>
</dbReference>
<dbReference type="Proteomes" id="UP000077755">
    <property type="component" value="Chromosome 6"/>
</dbReference>
<dbReference type="Gramene" id="KZM90279">
    <property type="protein sequence ID" value="KZM90279"/>
    <property type="gene ID" value="DCAR_022356"/>
</dbReference>
<evidence type="ECO:0000313" key="6">
    <source>
        <dbReference type="Proteomes" id="UP000077755"/>
    </source>
</evidence>
<organism evidence="5 6">
    <name type="scientific">Daucus carota subsp. sativus</name>
    <name type="common">Carrot</name>
    <dbReference type="NCBI Taxonomy" id="79200"/>
    <lineage>
        <taxon>Eukaryota</taxon>
        <taxon>Viridiplantae</taxon>
        <taxon>Streptophyta</taxon>
        <taxon>Embryophyta</taxon>
        <taxon>Tracheophyta</taxon>
        <taxon>Spermatophyta</taxon>
        <taxon>Magnoliopsida</taxon>
        <taxon>eudicotyledons</taxon>
        <taxon>Gunneridae</taxon>
        <taxon>Pentapetalae</taxon>
        <taxon>asterids</taxon>
        <taxon>campanulids</taxon>
        <taxon>Apiales</taxon>
        <taxon>Apiaceae</taxon>
        <taxon>Apioideae</taxon>
        <taxon>Scandiceae</taxon>
        <taxon>Daucinae</taxon>
        <taxon>Daucus</taxon>
        <taxon>Daucus sect. Daucus</taxon>
    </lineage>
</organism>
<dbReference type="OMA" id="FHTHGAF"/>
<gene>
    <name evidence="5" type="ORF">DCAR_0623822</name>
</gene>
<comment type="similarity">
    <text evidence="1 4">Belongs to the plant dirigent protein family.</text>
</comment>
<proteinExistence type="inferred from homology"/>
<dbReference type="InterPro" id="IPR004265">
    <property type="entry name" value="Dirigent"/>
</dbReference>
<keyword evidence="6" id="KW-1185">Reference proteome</keyword>
<dbReference type="AlphaFoldDB" id="A0A161YCE1"/>
<dbReference type="PANTHER" id="PTHR21495">
    <property type="entry name" value="NUCLEOPORIN-RELATED"/>
    <property type="match status" value="1"/>
</dbReference>
<evidence type="ECO:0000313" key="5">
    <source>
        <dbReference type="EMBL" id="WOH04413.1"/>
    </source>
</evidence>
<dbReference type="GO" id="GO:0048046">
    <property type="term" value="C:apoplast"/>
    <property type="evidence" value="ECO:0007669"/>
    <property type="project" value="UniProtKB-SubCell"/>
</dbReference>
<reference evidence="5" key="1">
    <citation type="journal article" date="2016" name="Nat. Genet.">
        <title>A high-quality carrot genome assembly provides new insights into carotenoid accumulation and asterid genome evolution.</title>
        <authorList>
            <person name="Iorizzo M."/>
            <person name="Ellison S."/>
            <person name="Senalik D."/>
            <person name="Zeng P."/>
            <person name="Satapoomin P."/>
            <person name="Huang J."/>
            <person name="Bowman M."/>
            <person name="Iovene M."/>
            <person name="Sanseverino W."/>
            <person name="Cavagnaro P."/>
            <person name="Yildiz M."/>
            <person name="Macko-Podgorni A."/>
            <person name="Moranska E."/>
            <person name="Grzebelus E."/>
            <person name="Grzebelus D."/>
            <person name="Ashrafi H."/>
            <person name="Zheng Z."/>
            <person name="Cheng S."/>
            <person name="Spooner D."/>
            <person name="Van Deynze A."/>
            <person name="Simon P."/>
        </authorList>
    </citation>
    <scope>NUCLEOTIDE SEQUENCE</scope>
    <source>
        <tissue evidence="5">Leaf</tissue>
    </source>
</reference>
<evidence type="ECO:0000256" key="3">
    <source>
        <dbReference type="ARBA" id="ARBA00022525"/>
    </source>
</evidence>
<reference evidence="5" key="2">
    <citation type="submission" date="2022-03" db="EMBL/GenBank/DDBJ databases">
        <title>Draft title - Genomic analysis of global carrot germplasm unveils the trajectory of domestication and the origin of high carotenoid orange carrot.</title>
        <authorList>
            <person name="Iorizzo M."/>
            <person name="Ellison S."/>
            <person name="Senalik D."/>
            <person name="Macko-Podgorni A."/>
            <person name="Grzebelus D."/>
            <person name="Bostan H."/>
            <person name="Rolling W."/>
            <person name="Curaba J."/>
            <person name="Simon P."/>
        </authorList>
    </citation>
    <scope>NUCLEOTIDE SEQUENCE</scope>
    <source>
        <tissue evidence="5">Leaf</tissue>
    </source>
</reference>
<comment type="function">
    <text evidence="4">Dirigent proteins impart stereoselectivity on the phenoxy radical-coupling reaction, yielding optically active lignans from two molecules of coniferyl alcohol in the biosynthesis of lignans, flavonolignans, and alkaloids and thus plays a central role in plant secondary metabolism.</text>
</comment>
<dbReference type="KEGG" id="dcr:108225332"/>
<name>A0A161YCE1_DAUCS</name>